<dbReference type="CDD" id="cd02440">
    <property type="entry name" value="AdoMet_MTases"/>
    <property type="match status" value="1"/>
</dbReference>
<evidence type="ECO:0000313" key="3">
    <source>
        <dbReference type="Proteomes" id="UP000585258"/>
    </source>
</evidence>
<dbReference type="PANTHER" id="PTHR43591:SF24">
    <property type="entry name" value="2-METHOXY-6-POLYPRENYL-1,4-BENZOQUINOL METHYLASE, MITOCHONDRIAL"/>
    <property type="match status" value="1"/>
</dbReference>
<dbReference type="Proteomes" id="UP000585258">
    <property type="component" value="Unassembled WGS sequence"/>
</dbReference>
<sequence length="207" mass="23375">MSSLNYFNSIAKDWNKIRVSYFKDELRELAINSVNIKDKTILDLGSGTGFISLRVAKESNIVFPLDASTNMLKELYASAKKENLTNIYPIKGVAEDLPVFDESIDIIFMNMALHHVDNPDKAIKEMFRVLKIGGAVVITDVEEHSGEWAKEEMFDLWLGFSHKQLTIWYEEAGFKNLDIRSTGLKCQGSSSKGEFVNPDIFIAIGEK</sequence>
<organism evidence="2 3">
    <name type="scientific">Clostridium gasigenes</name>
    <dbReference type="NCBI Taxonomy" id="94869"/>
    <lineage>
        <taxon>Bacteria</taxon>
        <taxon>Bacillati</taxon>
        <taxon>Bacillota</taxon>
        <taxon>Clostridia</taxon>
        <taxon>Eubacteriales</taxon>
        <taxon>Clostridiaceae</taxon>
        <taxon>Clostridium</taxon>
    </lineage>
</organism>
<protein>
    <submittedName>
        <fullName evidence="2">Class I SAM-dependent methyltransferase</fullName>
    </submittedName>
</protein>
<dbReference type="SUPFAM" id="SSF53335">
    <property type="entry name" value="S-adenosyl-L-methionine-dependent methyltransferases"/>
    <property type="match status" value="1"/>
</dbReference>
<dbReference type="Gene3D" id="3.40.50.150">
    <property type="entry name" value="Vaccinia Virus protein VP39"/>
    <property type="match status" value="1"/>
</dbReference>
<dbReference type="EMBL" id="JACKWY010000004">
    <property type="protein sequence ID" value="MBB6714936.1"/>
    <property type="molecule type" value="Genomic_DNA"/>
</dbReference>
<keyword evidence="2" id="KW-0808">Transferase</keyword>
<reference evidence="2 3" key="1">
    <citation type="submission" date="2020-08" db="EMBL/GenBank/DDBJ databases">
        <title>Clostridia isolated from Swiss meat.</title>
        <authorList>
            <person name="Wambui J."/>
            <person name="Stevens M.J.A."/>
            <person name="Stephan R."/>
        </authorList>
    </citation>
    <scope>NUCLEOTIDE SEQUENCE [LARGE SCALE GENOMIC DNA]</scope>
    <source>
        <strain evidence="2 3">CM001</strain>
    </source>
</reference>
<dbReference type="GO" id="GO:0008757">
    <property type="term" value="F:S-adenosylmethionine-dependent methyltransferase activity"/>
    <property type="evidence" value="ECO:0007669"/>
    <property type="project" value="InterPro"/>
</dbReference>
<proteinExistence type="predicted"/>
<comment type="caution">
    <text evidence="2">The sequence shown here is derived from an EMBL/GenBank/DDBJ whole genome shotgun (WGS) entry which is preliminary data.</text>
</comment>
<dbReference type="Pfam" id="PF13847">
    <property type="entry name" value="Methyltransf_31"/>
    <property type="match status" value="1"/>
</dbReference>
<dbReference type="InterPro" id="IPR029063">
    <property type="entry name" value="SAM-dependent_MTases_sf"/>
</dbReference>
<dbReference type="GO" id="GO:0032259">
    <property type="term" value="P:methylation"/>
    <property type="evidence" value="ECO:0007669"/>
    <property type="project" value="UniProtKB-KW"/>
</dbReference>
<feature type="domain" description="Methyltransferase" evidence="1">
    <location>
        <begin position="37"/>
        <end position="151"/>
    </location>
</feature>
<accession>A0A7X0SC57</accession>
<dbReference type="AlphaFoldDB" id="A0A7X0SC57"/>
<dbReference type="RefSeq" id="WP_185164388.1">
    <property type="nucleotide sequence ID" value="NZ_JACKWY010000004.1"/>
</dbReference>
<dbReference type="PANTHER" id="PTHR43591">
    <property type="entry name" value="METHYLTRANSFERASE"/>
    <property type="match status" value="1"/>
</dbReference>
<evidence type="ECO:0000313" key="2">
    <source>
        <dbReference type="EMBL" id="MBB6714936.1"/>
    </source>
</evidence>
<evidence type="ECO:0000259" key="1">
    <source>
        <dbReference type="Pfam" id="PF13847"/>
    </source>
</evidence>
<keyword evidence="2" id="KW-0489">Methyltransferase</keyword>
<name>A0A7X0SC57_9CLOT</name>
<dbReference type="InterPro" id="IPR025714">
    <property type="entry name" value="Methyltranfer_dom"/>
</dbReference>
<gene>
    <name evidence="2" type="ORF">H7E68_09370</name>
</gene>